<evidence type="ECO:0000313" key="14">
    <source>
        <dbReference type="EMBL" id="KAJ1735901.1"/>
    </source>
</evidence>
<sequence>MRGAGLRLLTPRAVLAGGLLLRVGMLLYGLWQDAHMTVKYTDIDYCVFTDAARSVWAGGNPYERSTYRYTPVLAWLLTPNIWLHPTFGKWFFVACDCLVGALIVRIVEARGADKRRAAAYAALWLLNPQVANISTRGSAESVVCAAVVATLYAFQCRRVAWGSVLFGLAVHLKIYPLIYAVPLLCALGRAAREAPLQTAARGRMQATGRRLAALCNADRIAFAAISGGTFLALTAAMYGAYGREFLDETYLYHVTRRDHRHNYSLWFLPMYLTFASPRSAAMSLLTFLPQAATVTTLGLAFGKDIYFAAFAQTFAFVAYNKVCTAQYFMWYICLLPIIWPHNSLRLVPGGLLLVGAWLGSQALYLQQAYRLEFLGENAFFPLWAAGAAIFVANGWILHQIISHQQIAPCGGTAACHTQHTKRE</sequence>
<evidence type="ECO:0000256" key="12">
    <source>
        <dbReference type="ARBA" id="ARBA00025399"/>
    </source>
</evidence>
<evidence type="ECO:0000256" key="1">
    <source>
        <dbReference type="ARBA" id="ARBA00004477"/>
    </source>
</evidence>
<dbReference type="GO" id="GO:1990529">
    <property type="term" value="C:glycosylphosphatidylinositol-mannosyltransferase I complex"/>
    <property type="evidence" value="ECO:0007669"/>
    <property type="project" value="TreeGrafter"/>
</dbReference>
<feature type="transmembrane region" description="Helical" evidence="13">
    <location>
        <begin position="345"/>
        <end position="365"/>
    </location>
</feature>
<dbReference type="PANTHER" id="PTHR12886">
    <property type="entry name" value="PIG-M MANNOSYLTRANSFERASE"/>
    <property type="match status" value="1"/>
</dbReference>
<proteinExistence type="inferred from homology"/>
<dbReference type="EMBL" id="JANBOI010000008">
    <property type="protein sequence ID" value="KAJ1735901.1"/>
    <property type="molecule type" value="Genomic_DNA"/>
</dbReference>
<protein>
    <recommendedName>
        <fullName evidence="4 13">GPI mannosyltransferase 1</fullName>
        <ecNumber evidence="13">2.4.1.-</ecNumber>
    </recommendedName>
    <alternativeName>
        <fullName evidence="13">GPI mannosyltransferase I</fullName>
    </alternativeName>
</protein>
<feature type="transmembrane region" description="Helical" evidence="13">
    <location>
        <begin position="377"/>
        <end position="397"/>
    </location>
</feature>
<evidence type="ECO:0000313" key="15">
    <source>
        <dbReference type="Proteomes" id="UP001143981"/>
    </source>
</evidence>
<evidence type="ECO:0000256" key="10">
    <source>
        <dbReference type="ARBA" id="ARBA00022989"/>
    </source>
</evidence>
<dbReference type="GO" id="GO:0004376">
    <property type="term" value="F:GPI mannosyltransferase activity"/>
    <property type="evidence" value="ECO:0007669"/>
    <property type="project" value="InterPro"/>
</dbReference>
<comment type="pathway">
    <text evidence="2 13">Glycolipid biosynthesis; glycosylphosphatidylinositol-anchor biosynthesis.</text>
</comment>
<evidence type="ECO:0000256" key="5">
    <source>
        <dbReference type="ARBA" id="ARBA00022502"/>
    </source>
</evidence>
<feature type="transmembrane region" description="Helical" evidence="13">
    <location>
        <begin position="87"/>
        <end position="107"/>
    </location>
</feature>
<feature type="transmembrane region" description="Helical" evidence="13">
    <location>
        <begin position="220"/>
        <end position="241"/>
    </location>
</feature>
<evidence type="ECO:0000256" key="8">
    <source>
        <dbReference type="ARBA" id="ARBA00022692"/>
    </source>
</evidence>
<evidence type="ECO:0000256" key="3">
    <source>
        <dbReference type="ARBA" id="ARBA00011071"/>
    </source>
</evidence>
<comment type="similarity">
    <text evidence="3 13">Belongs to the PIGM family.</text>
</comment>
<evidence type="ECO:0000256" key="11">
    <source>
        <dbReference type="ARBA" id="ARBA00023136"/>
    </source>
</evidence>
<dbReference type="OrthoDB" id="1741594at2759"/>
<keyword evidence="11 13" id="KW-0472">Membrane</keyword>
<organism evidence="14 15">
    <name type="scientific">Coemansia biformis</name>
    <dbReference type="NCBI Taxonomy" id="1286918"/>
    <lineage>
        <taxon>Eukaryota</taxon>
        <taxon>Fungi</taxon>
        <taxon>Fungi incertae sedis</taxon>
        <taxon>Zoopagomycota</taxon>
        <taxon>Kickxellomycotina</taxon>
        <taxon>Kickxellomycetes</taxon>
        <taxon>Kickxellales</taxon>
        <taxon>Kickxellaceae</taxon>
        <taxon>Coemansia</taxon>
    </lineage>
</organism>
<dbReference type="GO" id="GO:0005789">
    <property type="term" value="C:endoplasmic reticulum membrane"/>
    <property type="evidence" value="ECO:0007669"/>
    <property type="project" value="UniProtKB-SubCell"/>
</dbReference>
<evidence type="ECO:0000256" key="6">
    <source>
        <dbReference type="ARBA" id="ARBA00022676"/>
    </source>
</evidence>
<comment type="caution">
    <text evidence="13">Lacks conserved residue(s) required for the propagation of feature annotation.</text>
</comment>
<keyword evidence="6 13" id="KW-0328">Glycosyltransferase</keyword>
<feature type="transmembrane region" description="Helical" evidence="13">
    <location>
        <begin position="12"/>
        <end position="31"/>
    </location>
</feature>
<keyword evidence="10 13" id="KW-1133">Transmembrane helix</keyword>
<keyword evidence="9 13" id="KW-0256">Endoplasmic reticulum</keyword>
<comment type="function">
    <text evidence="12 13">Mannosyltransferase involved in glycosylphosphatidylinositol-anchor biosynthesis. Transfers the first alpha-1,4-mannose to GlcN-acyl-PI during GPI precursor assembly. Required for cell wall integrity.</text>
</comment>
<evidence type="ECO:0000256" key="13">
    <source>
        <dbReference type="RuleBase" id="RU365064"/>
    </source>
</evidence>
<dbReference type="AlphaFoldDB" id="A0A9W7YGZ6"/>
<name>A0A9W7YGZ6_9FUNG</name>
<dbReference type="InterPro" id="IPR007704">
    <property type="entry name" value="PIG-M"/>
</dbReference>
<accession>A0A9W7YGZ6</accession>
<comment type="caution">
    <text evidence="14">The sequence shown here is derived from an EMBL/GenBank/DDBJ whole genome shotgun (WGS) entry which is preliminary data.</text>
</comment>
<dbReference type="GO" id="GO:0051751">
    <property type="term" value="F:alpha-1,4-mannosyltransferase activity"/>
    <property type="evidence" value="ECO:0007669"/>
    <property type="project" value="InterPro"/>
</dbReference>
<dbReference type="Proteomes" id="UP001143981">
    <property type="component" value="Unassembled WGS sequence"/>
</dbReference>
<reference evidence="14" key="1">
    <citation type="submission" date="2022-07" db="EMBL/GenBank/DDBJ databases">
        <title>Phylogenomic reconstructions and comparative analyses of Kickxellomycotina fungi.</title>
        <authorList>
            <person name="Reynolds N.K."/>
            <person name="Stajich J.E."/>
            <person name="Barry K."/>
            <person name="Grigoriev I.V."/>
            <person name="Crous P."/>
            <person name="Smith M.E."/>
        </authorList>
    </citation>
    <scope>NUCLEOTIDE SEQUENCE</scope>
    <source>
        <strain evidence="14">BCRC 34381</strain>
    </source>
</reference>
<gene>
    <name evidence="14" type="primary">GPI14</name>
    <name evidence="14" type="ORF">LPJ61_000274</name>
</gene>
<evidence type="ECO:0000256" key="2">
    <source>
        <dbReference type="ARBA" id="ARBA00004687"/>
    </source>
</evidence>
<evidence type="ECO:0000256" key="4">
    <source>
        <dbReference type="ARBA" id="ARBA00013797"/>
    </source>
</evidence>
<comment type="subcellular location">
    <subcellularLocation>
        <location evidence="1 13">Endoplasmic reticulum membrane</location>
        <topology evidence="1 13">Multi-pass membrane protein</topology>
    </subcellularLocation>
</comment>
<keyword evidence="5 13" id="KW-0337">GPI-anchor biosynthesis</keyword>
<keyword evidence="8 13" id="KW-0812">Transmembrane</keyword>
<evidence type="ECO:0000256" key="7">
    <source>
        <dbReference type="ARBA" id="ARBA00022679"/>
    </source>
</evidence>
<evidence type="ECO:0000256" key="9">
    <source>
        <dbReference type="ARBA" id="ARBA00022824"/>
    </source>
</evidence>
<dbReference type="Pfam" id="PF05007">
    <property type="entry name" value="Mannosyl_trans"/>
    <property type="match status" value="1"/>
</dbReference>
<dbReference type="PANTHER" id="PTHR12886:SF0">
    <property type="entry name" value="GPI MANNOSYLTRANSFERASE 1"/>
    <property type="match status" value="1"/>
</dbReference>
<keyword evidence="7 13" id="KW-0808">Transferase</keyword>
<keyword evidence="15" id="KW-1185">Reference proteome</keyword>
<dbReference type="GO" id="GO:0006506">
    <property type="term" value="P:GPI anchor biosynthetic process"/>
    <property type="evidence" value="ECO:0007669"/>
    <property type="project" value="UniProtKB-KW"/>
</dbReference>
<dbReference type="EC" id="2.4.1.-" evidence="13"/>